<evidence type="ECO:0000313" key="6">
    <source>
        <dbReference type="Proteomes" id="UP000008075"/>
    </source>
</evidence>
<dbReference type="eggNOG" id="COG3425">
    <property type="taxonomic scope" value="Bacteria"/>
</dbReference>
<dbReference type="Proteomes" id="UP000008075">
    <property type="component" value="Chromosome"/>
</dbReference>
<sequence>MWDEVGIEAMNFYGGEVTIDVAKLFQHRQLDTSRFDNLMMKNKSVAMPYEDAVVFAVNAARPLIDSLTDDERNEIDLLIVGSESGIDFGKSISNYVHPFLMLSRRCRMFETKQACFAGTAALQAAYAHIYAHPNKKAKALVITSDVARPARNTYVEPSQGAGAVAMLISRNPQIMAFDHGASGLHSFHVMDTFRPDPFIEAGDIDLSLLTYIECFEHAFDDYASKVEGCDFVDTFGLLAFHTPFPGMVKGAHRKVFRKVKQAPPTQVNEDFLQRVMPSIVWCQQVGNIYTGTVYLALASAITHASLEIETRIGIFSYGSGCSSEFYSGVISPRSQSVLAKMNIAGQLAERHQLSCEDYDAVVESISQIKFGTANVRLDPEMFPWSKLPSGSVARRLALVEIRDYERIYAWR</sequence>
<feature type="domain" description="Hydroxymethylglutaryl-coenzyme A synthase C-terminal" evidence="4">
    <location>
        <begin position="268"/>
        <end position="367"/>
    </location>
</feature>
<dbReference type="AlphaFoldDB" id="D3VCW1"/>
<dbReference type="PANTHER" id="PTHR43323">
    <property type="entry name" value="3-HYDROXY-3-METHYLGLUTARYL COENZYME A SYNTHASE"/>
    <property type="match status" value="1"/>
</dbReference>
<dbReference type="SUPFAM" id="SSF53901">
    <property type="entry name" value="Thiolase-like"/>
    <property type="match status" value="2"/>
</dbReference>
<dbReference type="Gene3D" id="3.40.47.10">
    <property type="match status" value="2"/>
</dbReference>
<accession>D3VCW1</accession>
<keyword evidence="5" id="KW-0012">Acyltransferase</keyword>
<dbReference type="CDD" id="cd00827">
    <property type="entry name" value="init_cond_enzymes"/>
    <property type="match status" value="1"/>
</dbReference>
<dbReference type="Pfam" id="PF08540">
    <property type="entry name" value="HMG_CoA_synt_C"/>
    <property type="match status" value="1"/>
</dbReference>
<evidence type="ECO:0000259" key="4">
    <source>
        <dbReference type="Pfam" id="PF08540"/>
    </source>
</evidence>
<dbReference type="GO" id="GO:0004421">
    <property type="term" value="F:hydroxymethylglutaryl-CoA synthase activity"/>
    <property type="evidence" value="ECO:0007669"/>
    <property type="project" value="UniProtKB-EC"/>
</dbReference>
<organism evidence="5 6">
    <name type="scientific">Xenorhabdus nematophila (strain ATCC 19061 / DSM 3370 / CCUG 14189 / LMG 1036 / NCIMB 9965 / AN6)</name>
    <dbReference type="NCBI Taxonomy" id="406817"/>
    <lineage>
        <taxon>Bacteria</taxon>
        <taxon>Pseudomonadati</taxon>
        <taxon>Pseudomonadota</taxon>
        <taxon>Gammaproteobacteria</taxon>
        <taxon>Enterobacterales</taxon>
        <taxon>Morganellaceae</taxon>
        <taxon>Xenorhabdus</taxon>
    </lineage>
</organism>
<dbReference type="InterPro" id="IPR013528">
    <property type="entry name" value="HMG_CoA_synth_N"/>
</dbReference>
<comment type="similarity">
    <text evidence="1">Belongs to the thiolase-like superfamily. HMG-CoA synthase family.</text>
</comment>
<evidence type="ECO:0000256" key="1">
    <source>
        <dbReference type="ARBA" id="ARBA00007061"/>
    </source>
</evidence>
<keyword evidence="6" id="KW-1185">Reference proteome</keyword>
<evidence type="ECO:0000256" key="2">
    <source>
        <dbReference type="ARBA" id="ARBA00022679"/>
    </source>
</evidence>
<dbReference type="InterPro" id="IPR013746">
    <property type="entry name" value="HMG_CoA_synt_C_dom"/>
</dbReference>
<reference evidence="5 6" key="1">
    <citation type="journal article" date="2011" name="PLoS ONE">
        <title>The entomopathogenic bacterial endosymbionts xenorhabdus and photorhabdus: convergent lifestyles from divergent genomes.</title>
        <authorList>
            <person name="Chaston J.M."/>
            <person name="Suen G."/>
            <person name="Tucker S.L."/>
            <person name="Andersen A.W."/>
            <person name="Bhasin A."/>
            <person name="Bode E."/>
            <person name="Bode H.B."/>
            <person name="Brachmann A.O."/>
            <person name="Cowles C.E."/>
            <person name="Cowles K.N."/>
            <person name="Darby C."/>
            <person name="de Leon L."/>
            <person name="Drace K."/>
            <person name="Du Z."/>
            <person name="Givaudan A."/>
            <person name="Herbert Tran E.E."/>
            <person name="Jewell K.A."/>
            <person name="Knack J.J."/>
            <person name="Krasomil-Osterfeld K.C."/>
            <person name="Kukor R."/>
            <person name="Lanois A."/>
            <person name="Latreille P."/>
            <person name="Leimgruber N.K."/>
            <person name="Lipke C.M."/>
            <person name="Liu R."/>
            <person name="Lu X."/>
            <person name="Martens E.C."/>
            <person name="Marri P.R."/>
            <person name="Medigue C."/>
            <person name="Menard M.L."/>
            <person name="Miller N.M."/>
            <person name="Morales-Soto N."/>
            <person name="Norton S."/>
            <person name="Ogier J.C."/>
            <person name="Orchard S.S."/>
            <person name="Park D."/>
            <person name="Park Y."/>
            <person name="Qurollo B.A."/>
            <person name="Sugar D.R."/>
            <person name="Richards G.R."/>
            <person name="Rouy Z."/>
            <person name="Slominski B."/>
            <person name="Slominski K."/>
            <person name="Snyder H."/>
            <person name="Tjaden B.C."/>
            <person name="van der Hoeven R."/>
            <person name="Welch R.D."/>
            <person name="Wheeler C."/>
            <person name="Xiang B."/>
            <person name="Barbazuk B."/>
            <person name="Gaudriault S."/>
            <person name="Goodner B."/>
            <person name="Slater S.C."/>
            <person name="Forst S."/>
            <person name="Goldman B.S."/>
            <person name="Goodrich-Blair H."/>
        </authorList>
    </citation>
    <scope>NUCLEOTIDE SEQUENCE [LARGE SCALE GENOMIC DNA]</scope>
    <source>
        <strain evidence="6">ATCC 19061 / DSM 3370 / CCUG 14189 / LMG 1036 / NCIMB 9965 / AN6</strain>
    </source>
</reference>
<dbReference type="EMBL" id="FN667742">
    <property type="protein sequence ID" value="CBJ89827.1"/>
    <property type="molecule type" value="Genomic_DNA"/>
</dbReference>
<evidence type="ECO:0000313" key="5">
    <source>
        <dbReference type="EMBL" id="CBJ89827.1"/>
    </source>
</evidence>
<dbReference type="RefSeq" id="WP_013184044.1">
    <property type="nucleotide sequence ID" value="NC_014228.1"/>
</dbReference>
<dbReference type="Pfam" id="PF01154">
    <property type="entry name" value="HMG_CoA_synt_N"/>
    <property type="match status" value="1"/>
</dbReference>
<dbReference type="EC" id="2.3.3.10" evidence="5"/>
<keyword evidence="2 5" id="KW-0808">Transferase</keyword>
<name>D3VCW1_XENNA</name>
<dbReference type="GeneID" id="24905071"/>
<dbReference type="GO" id="GO:0006084">
    <property type="term" value="P:acetyl-CoA metabolic process"/>
    <property type="evidence" value="ECO:0007669"/>
    <property type="project" value="InterPro"/>
</dbReference>
<dbReference type="STRING" id="406817.XNC1_1767"/>
<dbReference type="InterPro" id="IPR016039">
    <property type="entry name" value="Thiolase-like"/>
</dbReference>
<feature type="domain" description="Hydroxymethylglutaryl-coenzyme A synthase N-terminal" evidence="3">
    <location>
        <begin position="3"/>
        <end position="170"/>
    </location>
</feature>
<protein>
    <submittedName>
        <fullName evidence="5">Polyketide biosynthesis protein pksG</fullName>
        <ecNumber evidence="5">2.3.3.10</ecNumber>
    </submittedName>
</protein>
<evidence type="ECO:0000259" key="3">
    <source>
        <dbReference type="Pfam" id="PF01154"/>
    </source>
</evidence>
<proteinExistence type="inferred from homology"/>
<dbReference type="PANTHER" id="PTHR43323:SF2">
    <property type="entry name" value="HYDROXYMETHYLGLUTARYL-COA SYNTHASE"/>
    <property type="match status" value="1"/>
</dbReference>
<gene>
    <name evidence="5" type="ordered locus">XNC1_1767</name>
</gene>
<dbReference type="KEGG" id="xne:XNC1_1767"/>
<dbReference type="HOGENOM" id="CLU_008065_3_2_6"/>